<dbReference type="STRING" id="1236501.GCA_000613865_02282"/>
<dbReference type="RefSeq" id="WP_086639628.1">
    <property type="nucleotide sequence ID" value="NZ_JOPJ01000020.1"/>
</dbReference>
<dbReference type="GO" id="GO:0006631">
    <property type="term" value="P:fatty acid metabolic process"/>
    <property type="evidence" value="ECO:0007669"/>
    <property type="project" value="InterPro"/>
</dbReference>
<dbReference type="Proteomes" id="UP000194931">
    <property type="component" value="Unassembled WGS sequence"/>
</dbReference>
<name>A0A252BT62_9PROT</name>
<evidence type="ECO:0000256" key="1">
    <source>
        <dbReference type="ARBA" id="ARBA00009463"/>
    </source>
</evidence>
<dbReference type="PIRSF" id="PIRSF000105">
    <property type="entry name" value="HCDH"/>
    <property type="match status" value="1"/>
</dbReference>
<feature type="site" description="Important for catalytic activity" evidence="3">
    <location>
        <position position="127"/>
    </location>
</feature>
<dbReference type="OrthoDB" id="9803287at2"/>
<protein>
    <submittedName>
        <fullName evidence="6">3-hydroxybutyryl-CoA dehydrogenase</fullName>
    </submittedName>
</protein>
<dbReference type="InterPro" id="IPR006180">
    <property type="entry name" value="3-OHacyl-CoA_DH_CS"/>
</dbReference>
<dbReference type="GO" id="GO:0070403">
    <property type="term" value="F:NAD+ binding"/>
    <property type="evidence" value="ECO:0007669"/>
    <property type="project" value="InterPro"/>
</dbReference>
<evidence type="ECO:0000259" key="4">
    <source>
        <dbReference type="Pfam" id="PF00725"/>
    </source>
</evidence>
<comment type="caution">
    <text evidence="6">The sequence shown here is derived from an EMBL/GenBank/DDBJ whole genome shotgun (WGS) entry which is preliminary data.</text>
</comment>
<evidence type="ECO:0000259" key="5">
    <source>
        <dbReference type="Pfam" id="PF02737"/>
    </source>
</evidence>
<evidence type="ECO:0000313" key="7">
    <source>
        <dbReference type="Proteomes" id="UP000194931"/>
    </source>
</evidence>
<evidence type="ECO:0000256" key="3">
    <source>
        <dbReference type="PIRSR" id="PIRSR000105-1"/>
    </source>
</evidence>
<dbReference type="PANTHER" id="PTHR48075:SF5">
    <property type="entry name" value="3-HYDROXYBUTYRYL-COA DEHYDROGENASE"/>
    <property type="match status" value="1"/>
</dbReference>
<dbReference type="InterPro" id="IPR013328">
    <property type="entry name" value="6PGD_dom2"/>
</dbReference>
<dbReference type="Gene3D" id="3.40.50.720">
    <property type="entry name" value="NAD(P)-binding Rossmann-like Domain"/>
    <property type="match status" value="1"/>
</dbReference>
<sequence length="298" mass="31535">MTQSKIAVVGAGTMGAGIASVFAALGWQVALYSRSQTTLDTARTIVEAGAGNAAAHVLYTTSLQACLENADVVSENLAENPELKKTVLREVEQQVPPACLLSTNTSSVPITQLATALRCPQRLIGIHWFNPPQVMPLVEIVLGEATADDVVAQAQALAKAAGKASIIVRQDCPGFVVNRLQYAMLREALFLVEQGVASMADVDLAVESTLAPRWSACGPLRLMDMAGLDTVKNVSAILMPALSNATDIPALVTQRVAEGALGTKTGRGFYPWTEESAASARSRRDQMVTHARKVASHD</sequence>
<dbReference type="InterPro" id="IPR006108">
    <property type="entry name" value="3HC_DH_C"/>
</dbReference>
<dbReference type="InterPro" id="IPR022694">
    <property type="entry name" value="3-OHacyl-CoA_DH"/>
</dbReference>
<reference evidence="7" key="1">
    <citation type="submission" date="2014-06" db="EMBL/GenBank/DDBJ databases">
        <authorList>
            <person name="Winans N.J."/>
            <person name="Newell P.D."/>
            <person name="Douglas A.E."/>
        </authorList>
    </citation>
    <scope>NUCLEOTIDE SEQUENCE [LARGE SCALE GENOMIC DNA]</scope>
</reference>
<accession>A0A252BT62</accession>
<comment type="similarity">
    <text evidence="1">Belongs to the 3-hydroxyacyl-CoA dehydrogenase family.</text>
</comment>
<dbReference type="InterPro" id="IPR008927">
    <property type="entry name" value="6-PGluconate_DH-like_C_sf"/>
</dbReference>
<dbReference type="PANTHER" id="PTHR48075">
    <property type="entry name" value="3-HYDROXYACYL-COA DEHYDROGENASE FAMILY PROTEIN"/>
    <property type="match status" value="1"/>
</dbReference>
<dbReference type="InterPro" id="IPR036291">
    <property type="entry name" value="NAD(P)-bd_dom_sf"/>
</dbReference>
<dbReference type="Pfam" id="PF02737">
    <property type="entry name" value="3HCDH_N"/>
    <property type="match status" value="1"/>
</dbReference>
<dbReference type="InterPro" id="IPR006176">
    <property type="entry name" value="3-OHacyl-CoA_DH_NAD-bd"/>
</dbReference>
<keyword evidence="2" id="KW-0560">Oxidoreductase</keyword>
<dbReference type="EMBL" id="JOPJ01000020">
    <property type="protein sequence ID" value="OUJ11939.1"/>
    <property type="molecule type" value="Genomic_DNA"/>
</dbReference>
<dbReference type="eggNOG" id="COG1250">
    <property type="taxonomic scope" value="Bacteria"/>
</dbReference>
<dbReference type="PROSITE" id="PS00067">
    <property type="entry name" value="3HCDH"/>
    <property type="match status" value="1"/>
</dbReference>
<feature type="domain" description="3-hydroxyacyl-CoA dehydrogenase C-terminal" evidence="4">
    <location>
        <begin position="174"/>
        <end position="271"/>
    </location>
</feature>
<organism evidence="6 7">
    <name type="scientific">Acetobacter okinawensis</name>
    <dbReference type="NCBI Taxonomy" id="1076594"/>
    <lineage>
        <taxon>Bacteria</taxon>
        <taxon>Pseudomonadati</taxon>
        <taxon>Pseudomonadota</taxon>
        <taxon>Alphaproteobacteria</taxon>
        <taxon>Acetobacterales</taxon>
        <taxon>Acetobacteraceae</taxon>
        <taxon>Acetobacter</taxon>
    </lineage>
</organism>
<dbReference type="AlphaFoldDB" id="A0A252BT62"/>
<feature type="domain" description="3-hydroxyacyl-CoA dehydrogenase NAD binding" evidence="5">
    <location>
        <begin position="5"/>
        <end position="171"/>
    </location>
</feature>
<dbReference type="Gene3D" id="1.10.1040.10">
    <property type="entry name" value="N-(1-d-carboxylethyl)-l-norvaline Dehydrogenase, domain 2"/>
    <property type="match status" value="1"/>
</dbReference>
<dbReference type="SUPFAM" id="SSF51735">
    <property type="entry name" value="NAD(P)-binding Rossmann-fold domains"/>
    <property type="match status" value="1"/>
</dbReference>
<evidence type="ECO:0000313" key="6">
    <source>
        <dbReference type="EMBL" id="OUJ11939.1"/>
    </source>
</evidence>
<dbReference type="Pfam" id="PF00725">
    <property type="entry name" value="3HCDH"/>
    <property type="match status" value="1"/>
</dbReference>
<keyword evidence="7" id="KW-1185">Reference proteome</keyword>
<dbReference type="SUPFAM" id="SSF48179">
    <property type="entry name" value="6-phosphogluconate dehydrogenase C-terminal domain-like"/>
    <property type="match status" value="1"/>
</dbReference>
<evidence type="ECO:0000256" key="2">
    <source>
        <dbReference type="ARBA" id="ARBA00023002"/>
    </source>
</evidence>
<gene>
    <name evidence="6" type="ORF">HK26_05050</name>
</gene>
<proteinExistence type="inferred from homology"/>
<dbReference type="GO" id="GO:0016616">
    <property type="term" value="F:oxidoreductase activity, acting on the CH-OH group of donors, NAD or NADP as acceptor"/>
    <property type="evidence" value="ECO:0007669"/>
    <property type="project" value="InterPro"/>
</dbReference>